<evidence type="ECO:0000259" key="4">
    <source>
        <dbReference type="PROSITE" id="PS51462"/>
    </source>
</evidence>
<organism evidence="5 6">
    <name type="scientific">Anaerosporobacter mobilis DSM 15930</name>
    <dbReference type="NCBI Taxonomy" id="1120996"/>
    <lineage>
        <taxon>Bacteria</taxon>
        <taxon>Bacillati</taxon>
        <taxon>Bacillota</taxon>
        <taxon>Clostridia</taxon>
        <taxon>Lachnospirales</taxon>
        <taxon>Lachnospiraceae</taxon>
        <taxon>Anaerosporobacter</taxon>
    </lineage>
</organism>
<dbReference type="CDD" id="cd04665">
    <property type="entry name" value="NUDIX_RppH"/>
    <property type="match status" value="1"/>
</dbReference>
<dbReference type="OrthoDB" id="9131041at2"/>
<dbReference type="Pfam" id="PF00293">
    <property type="entry name" value="NUDIX"/>
    <property type="match status" value="1"/>
</dbReference>
<dbReference type="GO" id="GO:0016787">
    <property type="term" value="F:hydrolase activity"/>
    <property type="evidence" value="ECO:0007669"/>
    <property type="project" value="UniProtKB-KW"/>
</dbReference>
<reference evidence="5 6" key="1">
    <citation type="submission" date="2016-11" db="EMBL/GenBank/DDBJ databases">
        <authorList>
            <person name="Jaros S."/>
            <person name="Januszkiewicz K."/>
            <person name="Wedrychowicz H."/>
        </authorList>
    </citation>
    <scope>NUCLEOTIDE SEQUENCE [LARGE SCALE GENOMIC DNA]</scope>
    <source>
        <strain evidence="5 6">DSM 15930</strain>
    </source>
</reference>
<comment type="cofactor">
    <cofactor evidence="1">
        <name>Mg(2+)</name>
        <dbReference type="ChEBI" id="CHEBI:18420"/>
    </cofactor>
</comment>
<evidence type="ECO:0000256" key="1">
    <source>
        <dbReference type="ARBA" id="ARBA00001946"/>
    </source>
</evidence>
<dbReference type="Proteomes" id="UP000184038">
    <property type="component" value="Unassembled WGS sequence"/>
</dbReference>
<proteinExistence type="inferred from homology"/>
<dbReference type="InterPro" id="IPR020476">
    <property type="entry name" value="Nudix_hydrolase"/>
</dbReference>
<dbReference type="InterPro" id="IPR015797">
    <property type="entry name" value="NUDIX_hydrolase-like_dom_sf"/>
</dbReference>
<dbReference type="PANTHER" id="PTHR43046">
    <property type="entry name" value="GDP-MANNOSE MANNOSYL HYDROLASE"/>
    <property type="match status" value="1"/>
</dbReference>
<dbReference type="AlphaFoldDB" id="A0A1M7KME0"/>
<name>A0A1M7KME0_9FIRM</name>
<accession>A0A1M7KME0</accession>
<gene>
    <name evidence="5" type="ORF">SAMN02746066_02823</name>
</gene>
<feature type="domain" description="Nudix hydrolase" evidence="4">
    <location>
        <begin position="11"/>
        <end position="142"/>
    </location>
</feature>
<dbReference type="RefSeq" id="WP_073288790.1">
    <property type="nucleotide sequence ID" value="NZ_FRCP01000014.1"/>
</dbReference>
<comment type="similarity">
    <text evidence="3">Belongs to the Nudix hydrolase family.</text>
</comment>
<dbReference type="Gene3D" id="3.90.79.10">
    <property type="entry name" value="Nucleoside Triphosphate Pyrophosphohydrolase"/>
    <property type="match status" value="1"/>
</dbReference>
<dbReference type="PROSITE" id="PS51462">
    <property type="entry name" value="NUDIX"/>
    <property type="match status" value="1"/>
</dbReference>
<dbReference type="STRING" id="1120996.SAMN02746066_02823"/>
<dbReference type="EMBL" id="FRCP01000014">
    <property type="protein sequence ID" value="SHM66620.1"/>
    <property type="molecule type" value="Genomic_DNA"/>
</dbReference>
<dbReference type="PANTHER" id="PTHR43046:SF14">
    <property type="entry name" value="MUTT_NUDIX FAMILY PROTEIN"/>
    <property type="match status" value="1"/>
</dbReference>
<evidence type="ECO:0000313" key="6">
    <source>
        <dbReference type="Proteomes" id="UP000184038"/>
    </source>
</evidence>
<keyword evidence="2 3" id="KW-0378">Hydrolase</keyword>
<sequence>MEVKFYHQIDDTLLKFAVVFARYQGKWVYCRHKDRDTYEAPGGHRELGESIEMAAKRELYEETGAVEYDIKPICVYSVEGKTRVNESGDESFGKLFYAEIYRFEELPGYEIEEVRFFKDLPQELTYPLIQPVLLKKLQENNYVKEG</sequence>
<dbReference type="InterPro" id="IPR020084">
    <property type="entry name" value="NUDIX_hydrolase_CS"/>
</dbReference>
<dbReference type="InterPro" id="IPR014078">
    <property type="entry name" value="Nudix_YtkD"/>
</dbReference>
<keyword evidence="6" id="KW-1185">Reference proteome</keyword>
<dbReference type="PRINTS" id="PR00502">
    <property type="entry name" value="NUDIXFAMILY"/>
</dbReference>
<evidence type="ECO:0000256" key="3">
    <source>
        <dbReference type="RuleBase" id="RU003476"/>
    </source>
</evidence>
<evidence type="ECO:0000313" key="5">
    <source>
        <dbReference type="EMBL" id="SHM66620.1"/>
    </source>
</evidence>
<protein>
    <submittedName>
        <fullName evidence="5">8-oxo-dGTP diphosphatase</fullName>
    </submittedName>
</protein>
<dbReference type="SUPFAM" id="SSF55811">
    <property type="entry name" value="Nudix"/>
    <property type="match status" value="1"/>
</dbReference>
<dbReference type="PROSITE" id="PS00893">
    <property type="entry name" value="NUDIX_BOX"/>
    <property type="match status" value="1"/>
</dbReference>
<dbReference type="InterPro" id="IPR000086">
    <property type="entry name" value="NUDIX_hydrolase_dom"/>
</dbReference>
<evidence type="ECO:0000256" key="2">
    <source>
        <dbReference type="ARBA" id="ARBA00022801"/>
    </source>
</evidence>